<reference evidence="1 2" key="1">
    <citation type="submission" date="2019-02" db="EMBL/GenBank/DDBJ databases">
        <title>Genomic Encyclopedia of Type Strains, Phase IV (KMG-IV): sequencing the most valuable type-strain genomes for metagenomic binning, comparative biology and taxonomic classification.</title>
        <authorList>
            <person name="Goeker M."/>
        </authorList>
    </citation>
    <scope>NUCLEOTIDE SEQUENCE [LARGE SCALE GENOMIC DNA]</scope>
    <source>
        <strain evidence="1 2">DSM 29486</strain>
    </source>
</reference>
<proteinExistence type="predicted"/>
<keyword evidence="2" id="KW-1185">Reference proteome</keyword>
<evidence type="ECO:0000313" key="1">
    <source>
        <dbReference type="EMBL" id="RZT01984.1"/>
    </source>
</evidence>
<accession>A0A4Q7PMB3</accession>
<comment type="caution">
    <text evidence="1">The sequence shown here is derived from an EMBL/GenBank/DDBJ whole genome shotgun (WGS) entry which is preliminary data.</text>
</comment>
<dbReference type="Pfam" id="PF02620">
    <property type="entry name" value="YceD"/>
    <property type="match status" value="1"/>
</dbReference>
<dbReference type="AlphaFoldDB" id="A0A4Q7PMB3"/>
<name>A0A4Q7PMB3_9FIRM</name>
<dbReference type="Proteomes" id="UP000292927">
    <property type="component" value="Unassembled WGS sequence"/>
</dbReference>
<dbReference type="RefSeq" id="WP_130431969.1">
    <property type="nucleotide sequence ID" value="NZ_SGXF01000001.1"/>
</dbReference>
<sequence>MQINLSELFAADGMVREYDVPVEMEVFSCWEGEFPLVKKEPVHLMVTHTGNRCLEVTGEIRLYLLVPCDRCLTSVEVPFVLPVEKELDGNQDAAEESDEAYFYSGYYLDVDKLVNGELIVNLPMKVLCSPDCKGICKRCGKNLNEGPCACDDRSPDPRMAAIRDIFNNFKEV</sequence>
<protein>
    <recommendedName>
        <fullName evidence="3">DUF177 domain-containing protein</fullName>
    </recommendedName>
</protein>
<dbReference type="PANTHER" id="PTHR34374:SF1">
    <property type="entry name" value="LARGE RIBOSOMAL RNA SUBUNIT ACCUMULATION PROTEIN YCED HOMOLOG 1, CHLOROPLASTIC"/>
    <property type="match status" value="1"/>
</dbReference>
<organism evidence="1 2">
    <name type="scientific">Cuneatibacter caecimuris</name>
    <dbReference type="NCBI Taxonomy" id="1796618"/>
    <lineage>
        <taxon>Bacteria</taxon>
        <taxon>Bacillati</taxon>
        <taxon>Bacillota</taxon>
        <taxon>Clostridia</taxon>
        <taxon>Lachnospirales</taxon>
        <taxon>Lachnospiraceae</taxon>
        <taxon>Cuneatibacter</taxon>
    </lineage>
</organism>
<dbReference type="PANTHER" id="PTHR34374">
    <property type="entry name" value="LARGE RIBOSOMAL RNA SUBUNIT ACCUMULATION PROTEIN YCED HOMOLOG 1, CHLOROPLASTIC"/>
    <property type="match status" value="1"/>
</dbReference>
<dbReference type="InterPro" id="IPR003772">
    <property type="entry name" value="YceD"/>
</dbReference>
<dbReference type="EMBL" id="SGXF01000001">
    <property type="protein sequence ID" value="RZT01984.1"/>
    <property type="molecule type" value="Genomic_DNA"/>
</dbReference>
<evidence type="ECO:0000313" key="2">
    <source>
        <dbReference type="Proteomes" id="UP000292927"/>
    </source>
</evidence>
<evidence type="ECO:0008006" key="3">
    <source>
        <dbReference type="Google" id="ProtNLM"/>
    </source>
</evidence>
<gene>
    <name evidence="1" type="ORF">EV209_0084</name>
</gene>
<dbReference type="OrthoDB" id="9790372at2"/>